<organism evidence="1 2">
    <name type="scientific">Conyzicola lurida</name>
    <dbReference type="NCBI Taxonomy" id="1172621"/>
    <lineage>
        <taxon>Bacteria</taxon>
        <taxon>Bacillati</taxon>
        <taxon>Actinomycetota</taxon>
        <taxon>Actinomycetes</taxon>
        <taxon>Micrococcales</taxon>
        <taxon>Microbacteriaceae</taxon>
        <taxon>Conyzicola</taxon>
    </lineage>
</organism>
<sequence length="69" mass="7811">MARAGTVFGRAEFPDDSHYGDPCLRACTFEQSSSHVYDLMRHHTGFAFQSYVAQGCIPDCYAFSLRIDR</sequence>
<name>A0A841AUL8_9MICO</name>
<evidence type="ECO:0000313" key="1">
    <source>
        <dbReference type="EMBL" id="MBB5845109.1"/>
    </source>
</evidence>
<keyword evidence="2" id="KW-1185">Reference proteome</keyword>
<dbReference type="EMBL" id="JACHMJ010000001">
    <property type="protein sequence ID" value="MBB5845109.1"/>
    <property type="molecule type" value="Genomic_DNA"/>
</dbReference>
<reference evidence="1 2" key="1">
    <citation type="submission" date="2020-08" db="EMBL/GenBank/DDBJ databases">
        <title>Sequencing the genomes of 1000 actinobacteria strains.</title>
        <authorList>
            <person name="Klenk H.-P."/>
        </authorList>
    </citation>
    <scope>NUCLEOTIDE SEQUENCE [LARGE SCALE GENOMIC DNA]</scope>
    <source>
        <strain evidence="1 2">DSM 105784</strain>
    </source>
</reference>
<proteinExistence type="predicted"/>
<dbReference type="Proteomes" id="UP000536685">
    <property type="component" value="Unassembled WGS sequence"/>
</dbReference>
<dbReference type="AlphaFoldDB" id="A0A841AUL8"/>
<gene>
    <name evidence="1" type="ORF">HD599_003432</name>
</gene>
<accession>A0A841AUL8</accession>
<comment type="caution">
    <text evidence="1">The sequence shown here is derived from an EMBL/GenBank/DDBJ whole genome shotgun (WGS) entry which is preliminary data.</text>
</comment>
<evidence type="ECO:0000313" key="2">
    <source>
        <dbReference type="Proteomes" id="UP000536685"/>
    </source>
</evidence>
<protein>
    <submittedName>
        <fullName evidence="1">Uncharacterized protein</fullName>
    </submittedName>
</protein>